<name>A0A6C0JHF7_9ZZZZ</name>
<protein>
    <submittedName>
        <fullName evidence="1">Uncharacterized protein</fullName>
    </submittedName>
</protein>
<dbReference type="AlphaFoldDB" id="A0A6C0JHF7"/>
<dbReference type="EMBL" id="MN740369">
    <property type="protein sequence ID" value="QHU03094.1"/>
    <property type="molecule type" value="Genomic_DNA"/>
</dbReference>
<accession>A0A6C0JHF7</accession>
<reference evidence="1" key="1">
    <citation type="journal article" date="2020" name="Nature">
        <title>Giant virus diversity and host interactions through global metagenomics.</title>
        <authorList>
            <person name="Schulz F."/>
            <person name="Roux S."/>
            <person name="Paez-Espino D."/>
            <person name="Jungbluth S."/>
            <person name="Walsh D.A."/>
            <person name="Denef V.J."/>
            <person name="McMahon K.D."/>
            <person name="Konstantinidis K.T."/>
            <person name="Eloe-Fadrosh E.A."/>
            <person name="Kyrpides N.C."/>
            <person name="Woyke T."/>
        </authorList>
    </citation>
    <scope>NUCLEOTIDE SEQUENCE</scope>
    <source>
        <strain evidence="1">GVMAG-M-3300025890-48</strain>
    </source>
</reference>
<organism evidence="1">
    <name type="scientific">viral metagenome</name>
    <dbReference type="NCBI Taxonomy" id="1070528"/>
    <lineage>
        <taxon>unclassified sequences</taxon>
        <taxon>metagenomes</taxon>
        <taxon>organismal metagenomes</taxon>
    </lineage>
</organism>
<proteinExistence type="predicted"/>
<evidence type="ECO:0000313" key="1">
    <source>
        <dbReference type="EMBL" id="QHU03094.1"/>
    </source>
</evidence>
<sequence length="132" mass="15311">MTTIVQQIDYKALMVEIENSVTGVATPNWWFERYPIESLNLDNNLAWKDDCGMSVKNYAAHQWDTLSYGLRRACYYSPVYHRSIINYKWGGTVYLGALSIHKKYGYDGKCWIKPPPVFSLFNKNYSNDSDSC</sequence>